<sequence>MFNVVHQGRKCVPRASLSVDAPLSVQAVNITSRATVKEALEGTWPPPDTRMRVSKDGKAGNARVVRRHLSPQSKSLDILEWHQGRHSEEEAQVSLFSPPERKNCRLAPQNAPDSQEMGLPGGPPRTRKKGFRPPDVRTIFTERDPRVKEESGEGHEFGPSEERGWCDVCCQYILHHGLTCAGCKYACHAACRDRVSLDCNPVVSPISPDQINNNNTPLHDVEKDRELRTEFSREEIRQRIDWYNSLTKDHLKMTLGHNEVYTGFIKVQMELRRPVTVRGVRRGPKEKRFICPEELSTLYMSAPLTLSKRLLWLY</sequence>
<dbReference type="PANTHER" id="PTHR22738">
    <property type="entry name" value="RASSF"/>
    <property type="match status" value="1"/>
</dbReference>
<accession>A0AAW0NF59</accession>
<dbReference type="SUPFAM" id="SSF57889">
    <property type="entry name" value="Cysteine-rich domain"/>
    <property type="match status" value="1"/>
</dbReference>
<dbReference type="InterPro" id="IPR002219">
    <property type="entry name" value="PKC_DAG/PE"/>
</dbReference>
<feature type="region of interest" description="Disordered" evidence="3">
    <location>
        <begin position="107"/>
        <end position="133"/>
    </location>
</feature>
<feature type="domain" description="Phorbol-ester/DAG-type" evidence="4">
    <location>
        <begin position="154"/>
        <end position="199"/>
    </location>
</feature>
<name>A0AAW0NF59_9GOBI</name>
<organism evidence="5 6">
    <name type="scientific">Mugilogobius chulae</name>
    <name type="common">yellowstripe goby</name>
    <dbReference type="NCBI Taxonomy" id="88201"/>
    <lineage>
        <taxon>Eukaryota</taxon>
        <taxon>Metazoa</taxon>
        <taxon>Chordata</taxon>
        <taxon>Craniata</taxon>
        <taxon>Vertebrata</taxon>
        <taxon>Euteleostomi</taxon>
        <taxon>Actinopterygii</taxon>
        <taxon>Neopterygii</taxon>
        <taxon>Teleostei</taxon>
        <taxon>Neoteleostei</taxon>
        <taxon>Acanthomorphata</taxon>
        <taxon>Gobiaria</taxon>
        <taxon>Gobiiformes</taxon>
        <taxon>Gobioidei</taxon>
        <taxon>Gobiidae</taxon>
        <taxon>Gobionellinae</taxon>
        <taxon>Mugilogobius</taxon>
    </lineage>
</organism>
<evidence type="ECO:0000259" key="4">
    <source>
        <dbReference type="PROSITE" id="PS50081"/>
    </source>
</evidence>
<protein>
    <recommendedName>
        <fullName evidence="4">Phorbol-ester/DAG-type domain-containing protein</fullName>
    </recommendedName>
</protein>
<evidence type="ECO:0000313" key="6">
    <source>
        <dbReference type="Proteomes" id="UP001460270"/>
    </source>
</evidence>
<evidence type="ECO:0000256" key="2">
    <source>
        <dbReference type="ARBA" id="ARBA00022833"/>
    </source>
</evidence>
<dbReference type="SMART" id="SM00109">
    <property type="entry name" value="C1"/>
    <property type="match status" value="1"/>
</dbReference>
<dbReference type="PROSITE" id="PS00479">
    <property type="entry name" value="ZF_DAG_PE_1"/>
    <property type="match status" value="1"/>
</dbReference>
<evidence type="ECO:0000256" key="1">
    <source>
        <dbReference type="ARBA" id="ARBA00022723"/>
    </source>
</evidence>
<dbReference type="PROSITE" id="PS50081">
    <property type="entry name" value="ZF_DAG_PE_2"/>
    <property type="match status" value="1"/>
</dbReference>
<proteinExistence type="predicted"/>
<keyword evidence="6" id="KW-1185">Reference proteome</keyword>
<dbReference type="PANTHER" id="PTHR22738:SF8">
    <property type="entry name" value="RAS ASSOCIATION DOMAIN-CONTAINING PROTEIN 3"/>
    <property type="match status" value="1"/>
</dbReference>
<dbReference type="CDD" id="cd20886">
    <property type="entry name" value="C1_RASSF5"/>
    <property type="match status" value="1"/>
</dbReference>
<dbReference type="Gene3D" id="3.10.20.90">
    <property type="entry name" value="Phosphatidylinositol 3-kinase Catalytic Subunit, Chain A, domain 1"/>
    <property type="match status" value="1"/>
</dbReference>
<dbReference type="Proteomes" id="UP001460270">
    <property type="component" value="Unassembled WGS sequence"/>
</dbReference>
<dbReference type="InterPro" id="IPR046349">
    <property type="entry name" value="C1-like_sf"/>
</dbReference>
<dbReference type="InterPro" id="IPR033614">
    <property type="entry name" value="RASSF1-6"/>
</dbReference>
<keyword evidence="1" id="KW-0479">Metal-binding</keyword>
<dbReference type="EMBL" id="JBBPFD010000017">
    <property type="protein sequence ID" value="KAK7891835.1"/>
    <property type="molecule type" value="Genomic_DNA"/>
</dbReference>
<evidence type="ECO:0000313" key="5">
    <source>
        <dbReference type="EMBL" id="KAK7891835.1"/>
    </source>
</evidence>
<dbReference type="GO" id="GO:0007165">
    <property type="term" value="P:signal transduction"/>
    <property type="evidence" value="ECO:0007669"/>
    <property type="project" value="TreeGrafter"/>
</dbReference>
<keyword evidence="2" id="KW-0862">Zinc</keyword>
<dbReference type="Gene3D" id="3.30.60.20">
    <property type="match status" value="1"/>
</dbReference>
<comment type="caution">
    <text evidence="5">The sequence shown here is derived from an EMBL/GenBank/DDBJ whole genome shotgun (WGS) entry which is preliminary data.</text>
</comment>
<dbReference type="AlphaFoldDB" id="A0AAW0NF59"/>
<evidence type="ECO:0000256" key="3">
    <source>
        <dbReference type="SAM" id="MobiDB-lite"/>
    </source>
</evidence>
<dbReference type="GO" id="GO:0005737">
    <property type="term" value="C:cytoplasm"/>
    <property type="evidence" value="ECO:0007669"/>
    <property type="project" value="TreeGrafter"/>
</dbReference>
<dbReference type="GO" id="GO:0046872">
    <property type="term" value="F:metal ion binding"/>
    <property type="evidence" value="ECO:0007669"/>
    <property type="project" value="UniProtKB-KW"/>
</dbReference>
<gene>
    <name evidence="5" type="ORF">WMY93_023798</name>
</gene>
<reference evidence="6" key="1">
    <citation type="submission" date="2024-04" db="EMBL/GenBank/DDBJ databases">
        <title>Salinicola lusitanus LLJ914,a marine bacterium isolated from the Okinawa Trough.</title>
        <authorList>
            <person name="Li J."/>
        </authorList>
    </citation>
    <scope>NUCLEOTIDE SEQUENCE [LARGE SCALE GENOMIC DNA]</scope>
</reference>